<organism evidence="1 2">
    <name type="scientific">Carnobacterium inhibens</name>
    <dbReference type="NCBI Taxonomy" id="147709"/>
    <lineage>
        <taxon>Bacteria</taxon>
        <taxon>Bacillati</taxon>
        <taxon>Bacillota</taxon>
        <taxon>Bacilli</taxon>
        <taxon>Lactobacillales</taxon>
        <taxon>Carnobacteriaceae</taxon>
        <taxon>Carnobacterium</taxon>
    </lineage>
</organism>
<dbReference type="RefSeq" id="WP_187948799.1">
    <property type="nucleotide sequence ID" value="NZ_WNJQ01000004.1"/>
</dbReference>
<dbReference type="EMBL" id="WNJQ01000004">
    <property type="protein sequence ID" value="MBC9825504.1"/>
    <property type="molecule type" value="Genomic_DNA"/>
</dbReference>
<dbReference type="PROSITE" id="PS51257">
    <property type="entry name" value="PROKAR_LIPOPROTEIN"/>
    <property type="match status" value="1"/>
</dbReference>
<comment type="caution">
    <text evidence="1">The sequence shown here is derived from an EMBL/GenBank/DDBJ whole genome shotgun (WGS) entry which is preliminary data.</text>
</comment>
<name>A0ABR7TDI5_9LACT</name>
<protein>
    <recommendedName>
        <fullName evidence="3">Lipoprotein</fullName>
    </recommendedName>
</protein>
<accession>A0ABR7TDI5</accession>
<proteinExistence type="predicted"/>
<gene>
    <name evidence="1" type="ORF">GLO26_06645</name>
</gene>
<evidence type="ECO:0000313" key="2">
    <source>
        <dbReference type="Proteomes" id="UP000638836"/>
    </source>
</evidence>
<reference evidence="1 2" key="1">
    <citation type="journal article" date="2020" name="Microorganisms">
        <title>New Insight into Antimicrobial Compounds from Food and Marine-Sourced Carnobacterium Species through Phenotype and Genome Analyses.</title>
        <authorList>
            <person name="Begrem S."/>
            <person name="Ivaniuk F."/>
            <person name="Gigout-Chevalier F."/>
            <person name="Kolypczuk L."/>
            <person name="Bonnetot S."/>
            <person name="Leroi F."/>
            <person name="Grovel O."/>
            <person name="Delbarre-Ladrat C."/>
            <person name="Passerini D."/>
        </authorList>
    </citation>
    <scope>NUCLEOTIDE SEQUENCE [LARGE SCALE GENOMIC DNA]</scope>
    <source>
        <strain evidence="1 2">MIP2551</strain>
    </source>
</reference>
<dbReference type="Proteomes" id="UP000638836">
    <property type="component" value="Unassembled WGS sequence"/>
</dbReference>
<sequence length="85" mass="9699">MKKQSFLGYLTLFFLLTGCSTLSETEAEKIVIEEYSNHLGEATILSTEKKGNDYYIEWENKNNKSRGESKISTDGKEIIIEAEIE</sequence>
<evidence type="ECO:0000313" key="1">
    <source>
        <dbReference type="EMBL" id="MBC9825504.1"/>
    </source>
</evidence>
<evidence type="ECO:0008006" key="3">
    <source>
        <dbReference type="Google" id="ProtNLM"/>
    </source>
</evidence>
<keyword evidence="2" id="KW-1185">Reference proteome</keyword>